<reference evidence="1 2" key="1">
    <citation type="submission" date="2019-04" db="EMBL/GenBank/DDBJ databases">
        <title>Draft genome sequence of Youngimonas vesicularis.</title>
        <authorList>
            <person name="Hameed A."/>
        </authorList>
    </citation>
    <scope>NUCLEOTIDE SEQUENCE [LARGE SCALE GENOMIC DNA]</scope>
    <source>
        <strain evidence="1 2">CC-AMW-E</strain>
    </source>
</reference>
<proteinExistence type="predicted"/>
<feature type="non-terminal residue" evidence="1">
    <location>
        <position position="89"/>
    </location>
</feature>
<keyword evidence="2" id="KW-1185">Reference proteome</keyword>
<dbReference type="RefSeq" id="WP_168733256.1">
    <property type="nucleotide sequence ID" value="NZ_SSMD01000029.1"/>
</dbReference>
<comment type="caution">
    <text evidence="1">The sequence shown here is derived from an EMBL/GenBank/DDBJ whole genome shotgun (WGS) entry which is preliminary data.</text>
</comment>
<gene>
    <name evidence="1" type="ORF">E7681_18640</name>
</gene>
<protein>
    <submittedName>
        <fullName evidence="1">Uncharacterized protein</fullName>
    </submittedName>
</protein>
<dbReference type="EMBL" id="SSMD01000029">
    <property type="protein sequence ID" value="THD70747.1"/>
    <property type="molecule type" value="Genomic_DNA"/>
</dbReference>
<dbReference type="Proteomes" id="UP000306113">
    <property type="component" value="Unassembled WGS sequence"/>
</dbReference>
<sequence length="89" mass="10366">MIDFKEVKRRYDPEEPTRMLTNFCACLGQLELPFVMPPHFEGRQQEMNIHERHEVLLVQDLVHGKEVSLGMARPVEFARSPVYKVALEG</sequence>
<accession>A0A4S3M4E0</accession>
<evidence type="ECO:0000313" key="1">
    <source>
        <dbReference type="EMBL" id="THD70747.1"/>
    </source>
</evidence>
<organism evidence="1 2">
    <name type="scientific">Thalassobius vesicularis</name>
    <dbReference type="NCBI Taxonomy" id="1294297"/>
    <lineage>
        <taxon>Bacteria</taxon>
        <taxon>Pseudomonadati</taxon>
        <taxon>Pseudomonadota</taxon>
        <taxon>Alphaproteobacteria</taxon>
        <taxon>Rhodobacterales</taxon>
        <taxon>Roseobacteraceae</taxon>
        <taxon>Thalassovita</taxon>
    </lineage>
</organism>
<name>A0A4S3M4E0_9RHOB</name>
<dbReference type="AlphaFoldDB" id="A0A4S3M4E0"/>
<evidence type="ECO:0000313" key="2">
    <source>
        <dbReference type="Proteomes" id="UP000306113"/>
    </source>
</evidence>